<evidence type="ECO:0000259" key="5">
    <source>
        <dbReference type="PROSITE" id="PS51063"/>
    </source>
</evidence>
<dbReference type="OrthoDB" id="892842at2"/>
<protein>
    <submittedName>
        <fullName evidence="6">CRP/FNR family transcriptional regulator</fullName>
    </submittedName>
</protein>
<dbReference type="InterPro" id="IPR012318">
    <property type="entry name" value="HTH_CRP"/>
</dbReference>
<sequence>MELLREVPLFSELSQEQIKEITSISLVKKYTKNQTIFSPFQKGEYFFILKRGKVKVYKTSRDKEQIIRIFDKPTMFGEAASFTGKNFPAWAEAIEDSEVILIPRRDFLSLIKRDPEIGMKLMSVMAQRLVYLTNVIESLSLKNALSKISLYILRKSEEEGQEVEFSTNLAAMELGLTKETVSRMLSKLKEMGIIEKDRNRIKIKKPQALRELSL</sequence>
<dbReference type="InterPro" id="IPR036390">
    <property type="entry name" value="WH_DNA-bd_sf"/>
</dbReference>
<comment type="caution">
    <text evidence="6">The sequence shown here is derived from an EMBL/GenBank/DDBJ whole genome shotgun (WGS) entry which is preliminary data.</text>
</comment>
<dbReference type="SMART" id="SM00419">
    <property type="entry name" value="HTH_CRP"/>
    <property type="match status" value="1"/>
</dbReference>
<evidence type="ECO:0000256" key="3">
    <source>
        <dbReference type="ARBA" id="ARBA00023163"/>
    </source>
</evidence>
<dbReference type="PROSITE" id="PS50042">
    <property type="entry name" value="CNMP_BINDING_3"/>
    <property type="match status" value="1"/>
</dbReference>
<evidence type="ECO:0000313" key="7">
    <source>
        <dbReference type="Proteomes" id="UP000280881"/>
    </source>
</evidence>
<name>A0A420W6G9_9BACT</name>
<dbReference type="AlphaFoldDB" id="A0A420W6G9"/>
<dbReference type="RefSeq" id="WP_121170920.1">
    <property type="nucleotide sequence ID" value="NZ_RBIE01000002.1"/>
</dbReference>
<keyword evidence="3" id="KW-0804">Transcription</keyword>
<keyword evidence="1" id="KW-0805">Transcription regulation</keyword>
<evidence type="ECO:0000256" key="2">
    <source>
        <dbReference type="ARBA" id="ARBA00023125"/>
    </source>
</evidence>
<dbReference type="Gene3D" id="2.60.120.10">
    <property type="entry name" value="Jelly Rolls"/>
    <property type="match status" value="1"/>
</dbReference>
<dbReference type="SUPFAM" id="SSF51206">
    <property type="entry name" value="cAMP-binding domain-like"/>
    <property type="match status" value="1"/>
</dbReference>
<evidence type="ECO:0000313" key="6">
    <source>
        <dbReference type="EMBL" id="RKQ61683.1"/>
    </source>
</evidence>
<proteinExistence type="predicted"/>
<dbReference type="SMART" id="SM00100">
    <property type="entry name" value="cNMP"/>
    <property type="match status" value="1"/>
</dbReference>
<dbReference type="Gene3D" id="1.10.10.10">
    <property type="entry name" value="Winged helix-like DNA-binding domain superfamily/Winged helix DNA-binding domain"/>
    <property type="match status" value="1"/>
</dbReference>
<dbReference type="InterPro" id="IPR018490">
    <property type="entry name" value="cNMP-bd_dom_sf"/>
</dbReference>
<dbReference type="EMBL" id="RBIE01000002">
    <property type="protein sequence ID" value="RKQ61683.1"/>
    <property type="molecule type" value="Genomic_DNA"/>
</dbReference>
<evidence type="ECO:0000259" key="4">
    <source>
        <dbReference type="PROSITE" id="PS50042"/>
    </source>
</evidence>
<dbReference type="PRINTS" id="PR00034">
    <property type="entry name" value="HTHCRP"/>
</dbReference>
<dbReference type="PROSITE" id="PS51063">
    <property type="entry name" value="HTH_CRP_2"/>
    <property type="match status" value="1"/>
</dbReference>
<accession>A0A420W6G9</accession>
<organism evidence="6 7">
    <name type="scientific">Thermovibrio guaymasensis</name>
    <dbReference type="NCBI Taxonomy" id="240167"/>
    <lineage>
        <taxon>Bacteria</taxon>
        <taxon>Pseudomonadati</taxon>
        <taxon>Aquificota</taxon>
        <taxon>Aquificia</taxon>
        <taxon>Desulfurobacteriales</taxon>
        <taxon>Desulfurobacteriaceae</taxon>
        <taxon>Thermovibrio</taxon>
    </lineage>
</organism>
<dbReference type="InterPro" id="IPR036388">
    <property type="entry name" value="WH-like_DNA-bd_sf"/>
</dbReference>
<feature type="domain" description="HTH crp-type" evidence="5">
    <location>
        <begin position="142"/>
        <end position="207"/>
    </location>
</feature>
<reference evidence="6 7" key="1">
    <citation type="submission" date="2018-10" db="EMBL/GenBank/DDBJ databases">
        <title>Genomic Encyclopedia of Type Strains, Phase IV (KMG-IV): sequencing the most valuable type-strain genomes for metagenomic binning, comparative biology and taxonomic classification.</title>
        <authorList>
            <person name="Goeker M."/>
        </authorList>
    </citation>
    <scope>NUCLEOTIDE SEQUENCE [LARGE SCALE GENOMIC DNA]</scope>
    <source>
        <strain evidence="6 7">DSM 15521</strain>
    </source>
</reference>
<dbReference type="InterPro" id="IPR000595">
    <property type="entry name" value="cNMP-bd_dom"/>
</dbReference>
<dbReference type="Pfam" id="PF13545">
    <property type="entry name" value="HTH_Crp_2"/>
    <property type="match status" value="1"/>
</dbReference>
<dbReference type="Proteomes" id="UP000280881">
    <property type="component" value="Unassembled WGS sequence"/>
</dbReference>
<keyword evidence="7" id="KW-1185">Reference proteome</keyword>
<gene>
    <name evidence="6" type="ORF">C7457_1125</name>
</gene>
<feature type="domain" description="Cyclic nucleotide-binding" evidence="4">
    <location>
        <begin position="9"/>
        <end position="128"/>
    </location>
</feature>
<dbReference type="PANTHER" id="PTHR24567:SF74">
    <property type="entry name" value="HTH-TYPE TRANSCRIPTIONAL REGULATOR ARCR"/>
    <property type="match status" value="1"/>
</dbReference>
<dbReference type="GO" id="GO:0003700">
    <property type="term" value="F:DNA-binding transcription factor activity"/>
    <property type="evidence" value="ECO:0007669"/>
    <property type="project" value="TreeGrafter"/>
</dbReference>
<dbReference type="GO" id="GO:0005829">
    <property type="term" value="C:cytosol"/>
    <property type="evidence" value="ECO:0007669"/>
    <property type="project" value="TreeGrafter"/>
</dbReference>
<dbReference type="InterPro" id="IPR050397">
    <property type="entry name" value="Env_Response_Regulators"/>
</dbReference>
<dbReference type="Pfam" id="PF00027">
    <property type="entry name" value="cNMP_binding"/>
    <property type="match status" value="1"/>
</dbReference>
<evidence type="ECO:0000256" key="1">
    <source>
        <dbReference type="ARBA" id="ARBA00023015"/>
    </source>
</evidence>
<dbReference type="PANTHER" id="PTHR24567">
    <property type="entry name" value="CRP FAMILY TRANSCRIPTIONAL REGULATORY PROTEIN"/>
    <property type="match status" value="1"/>
</dbReference>
<dbReference type="GO" id="GO:0003677">
    <property type="term" value="F:DNA binding"/>
    <property type="evidence" value="ECO:0007669"/>
    <property type="project" value="UniProtKB-KW"/>
</dbReference>
<dbReference type="InterPro" id="IPR014710">
    <property type="entry name" value="RmlC-like_jellyroll"/>
</dbReference>
<keyword evidence="2" id="KW-0238">DNA-binding</keyword>
<dbReference type="SUPFAM" id="SSF46785">
    <property type="entry name" value="Winged helix' DNA-binding domain"/>
    <property type="match status" value="1"/>
</dbReference>
<dbReference type="CDD" id="cd00038">
    <property type="entry name" value="CAP_ED"/>
    <property type="match status" value="1"/>
</dbReference>